<dbReference type="Proteomes" id="UP001178507">
    <property type="component" value="Unassembled WGS sequence"/>
</dbReference>
<gene>
    <name evidence="3" type="ORF">EVOR1521_LOCUS15804</name>
</gene>
<evidence type="ECO:0000256" key="2">
    <source>
        <dbReference type="SAM" id="Phobius"/>
    </source>
</evidence>
<dbReference type="Gene3D" id="3.90.226.10">
    <property type="entry name" value="2-enoyl-CoA Hydratase, Chain A, domain 1"/>
    <property type="match status" value="1"/>
</dbReference>
<evidence type="ECO:0000313" key="3">
    <source>
        <dbReference type="EMBL" id="CAJ1390336.1"/>
    </source>
</evidence>
<keyword evidence="2" id="KW-0472">Membrane</keyword>
<dbReference type="InterPro" id="IPR029045">
    <property type="entry name" value="ClpP/crotonase-like_dom_sf"/>
</dbReference>
<proteinExistence type="predicted"/>
<dbReference type="EMBL" id="CAUJNA010002057">
    <property type="protein sequence ID" value="CAJ1390336.1"/>
    <property type="molecule type" value="Genomic_DNA"/>
</dbReference>
<comment type="caution">
    <text evidence="3">The sequence shown here is derived from an EMBL/GenBank/DDBJ whole genome shotgun (WGS) entry which is preliminary data.</text>
</comment>
<feature type="compositionally biased region" description="Polar residues" evidence="1">
    <location>
        <begin position="44"/>
        <end position="54"/>
    </location>
</feature>
<dbReference type="InterPro" id="IPR001753">
    <property type="entry name" value="Enoyl-CoA_hydra/iso"/>
</dbReference>
<sequence length="301" mass="31019">MTGPVRETGTSGAFAAGVIGGRAAETNGSKRPRLGRGAFAGLNGSRQDSDTQAQVPKPRTAFVRPKPANTTRASAAADLATDSARDFTLWLQGGGPHFCPGGNPHNPGAALFQATPYAMFLAVLRLKGLGLVAALHGFVLGGGLAMAMLAELRAIDRSASVCLGNLSRGMVPCMLLSLLLPGIGLLQAMDLYLTDDVLPAAAWQELSLDFVADGPHQAKAMALQLARRRACGQGQGLGRLGSDCERFSREAAALQLSLRCERPFAPSPASAAPALAASTQAAPALALESPASHLVFKAASR</sequence>
<keyword evidence="4" id="KW-1185">Reference proteome</keyword>
<feature type="transmembrane region" description="Helical" evidence="2">
    <location>
        <begin position="129"/>
        <end position="149"/>
    </location>
</feature>
<organism evidence="3 4">
    <name type="scientific">Effrenium voratum</name>
    <dbReference type="NCBI Taxonomy" id="2562239"/>
    <lineage>
        <taxon>Eukaryota</taxon>
        <taxon>Sar</taxon>
        <taxon>Alveolata</taxon>
        <taxon>Dinophyceae</taxon>
        <taxon>Suessiales</taxon>
        <taxon>Symbiodiniaceae</taxon>
        <taxon>Effrenium</taxon>
    </lineage>
</organism>
<protein>
    <submittedName>
        <fullName evidence="3">Uncharacterized protein</fullName>
    </submittedName>
</protein>
<evidence type="ECO:0000313" key="4">
    <source>
        <dbReference type="Proteomes" id="UP001178507"/>
    </source>
</evidence>
<keyword evidence="2" id="KW-1133">Transmembrane helix</keyword>
<accession>A0AA36N0P2</accession>
<name>A0AA36N0P2_9DINO</name>
<reference evidence="3" key="1">
    <citation type="submission" date="2023-08" db="EMBL/GenBank/DDBJ databases">
        <authorList>
            <person name="Chen Y."/>
            <person name="Shah S."/>
            <person name="Dougan E. K."/>
            <person name="Thang M."/>
            <person name="Chan C."/>
        </authorList>
    </citation>
    <scope>NUCLEOTIDE SEQUENCE</scope>
</reference>
<feature type="region of interest" description="Disordered" evidence="1">
    <location>
        <begin position="1"/>
        <end position="68"/>
    </location>
</feature>
<dbReference type="SUPFAM" id="SSF52096">
    <property type="entry name" value="ClpP/crotonase"/>
    <property type="match status" value="1"/>
</dbReference>
<dbReference type="AlphaFoldDB" id="A0AA36N0P2"/>
<dbReference type="Pfam" id="PF00378">
    <property type="entry name" value="ECH_1"/>
    <property type="match status" value="1"/>
</dbReference>
<evidence type="ECO:0000256" key="1">
    <source>
        <dbReference type="SAM" id="MobiDB-lite"/>
    </source>
</evidence>
<keyword evidence="2" id="KW-0812">Transmembrane</keyword>